<proteinExistence type="predicted"/>
<dbReference type="EMBL" id="BART01025784">
    <property type="protein sequence ID" value="GAG90443.1"/>
    <property type="molecule type" value="Genomic_DNA"/>
</dbReference>
<reference evidence="1" key="1">
    <citation type="journal article" date="2014" name="Front. Microbiol.">
        <title>High frequency of phylogenetically diverse reductive dehalogenase-homologous genes in deep subseafloor sedimentary metagenomes.</title>
        <authorList>
            <person name="Kawai M."/>
            <person name="Futagami T."/>
            <person name="Toyoda A."/>
            <person name="Takaki Y."/>
            <person name="Nishi S."/>
            <person name="Hori S."/>
            <person name="Arai W."/>
            <person name="Tsubouchi T."/>
            <person name="Morono Y."/>
            <person name="Uchiyama I."/>
            <person name="Ito T."/>
            <person name="Fujiyama A."/>
            <person name="Inagaki F."/>
            <person name="Takami H."/>
        </authorList>
    </citation>
    <scope>NUCLEOTIDE SEQUENCE</scope>
    <source>
        <strain evidence="1">Expedition CK06-06</strain>
    </source>
</reference>
<accession>X1C1Z0</accession>
<dbReference type="AlphaFoldDB" id="X1C1Z0"/>
<feature type="non-terminal residue" evidence="1">
    <location>
        <position position="280"/>
    </location>
</feature>
<gene>
    <name evidence="1" type="ORF">S01H4_46184</name>
</gene>
<sequence length="280" mass="32032">ATPNPIGFGFNTTISAEVEHYYTLVENITVNITTPNNTTVNYTMNEVDSDTFNYTFTDTWTVGQYNYSIWVVDKLGSSCLSTGRSFNVSAQANITICTIIDSYNGNETVNLTDPPPPPPLIGYELLDNGDVLHIWNHFDSYYFDTDNGIQLTNHYDEYWSHNVMMLGYYNNDTWNLIYRTDNLSGFNQNIDSDDASFVNATLWKNLTYAGYDFQLAIRYHLGIDDNELTVTPYIKNIDDEDIPYILGFAWEINDIQIDMTTADDFIEINGTSYYLNNTLD</sequence>
<name>X1C1Z0_9ZZZZ</name>
<organism evidence="1">
    <name type="scientific">marine sediment metagenome</name>
    <dbReference type="NCBI Taxonomy" id="412755"/>
    <lineage>
        <taxon>unclassified sequences</taxon>
        <taxon>metagenomes</taxon>
        <taxon>ecological metagenomes</taxon>
    </lineage>
</organism>
<evidence type="ECO:0000313" key="1">
    <source>
        <dbReference type="EMBL" id="GAG90443.1"/>
    </source>
</evidence>
<comment type="caution">
    <text evidence="1">The sequence shown here is derived from an EMBL/GenBank/DDBJ whole genome shotgun (WGS) entry which is preliminary data.</text>
</comment>
<protein>
    <recommendedName>
        <fullName evidence="2">Bacterial Ig-like domain-containing protein</fullName>
    </recommendedName>
</protein>
<evidence type="ECO:0008006" key="2">
    <source>
        <dbReference type="Google" id="ProtNLM"/>
    </source>
</evidence>
<feature type="non-terminal residue" evidence="1">
    <location>
        <position position="1"/>
    </location>
</feature>